<dbReference type="GO" id="GO:0005634">
    <property type="term" value="C:nucleus"/>
    <property type="evidence" value="ECO:0007669"/>
    <property type="project" value="TreeGrafter"/>
</dbReference>
<feature type="domain" description="Helicase C-terminal" evidence="10">
    <location>
        <begin position="1055"/>
        <end position="1216"/>
    </location>
</feature>
<keyword evidence="4" id="KW-0347">Helicase</keyword>
<dbReference type="GO" id="GO:0005524">
    <property type="term" value="F:ATP binding"/>
    <property type="evidence" value="ECO:0007669"/>
    <property type="project" value="UniProtKB-KW"/>
</dbReference>
<keyword evidence="6" id="KW-0863">Zinc-finger</keyword>
<evidence type="ECO:0000256" key="7">
    <source>
        <dbReference type="SAM" id="MobiDB-lite"/>
    </source>
</evidence>
<dbReference type="SMART" id="SM00184">
    <property type="entry name" value="RING"/>
    <property type="match status" value="1"/>
</dbReference>
<name>A0A017SJF9_ASPRC</name>
<keyword evidence="6" id="KW-0862">Zinc</keyword>
<dbReference type="CDD" id="cd18008">
    <property type="entry name" value="DEXDc_SHPRH-like"/>
    <property type="match status" value="1"/>
</dbReference>
<feature type="compositionally biased region" description="Basic and acidic residues" evidence="7">
    <location>
        <begin position="199"/>
        <end position="245"/>
    </location>
</feature>
<dbReference type="CDD" id="cd18793">
    <property type="entry name" value="SF2_C_SNF"/>
    <property type="match status" value="1"/>
</dbReference>
<keyword evidence="12" id="KW-1185">Reference proteome</keyword>
<sequence length="1228" mass="138778">MTDPSNDPSAEDVMEDLQLHEVILQSLDEQRPDAVDERQEILEIIQSLQSQLARLRGEPSPKPSPENNSATPAPPSFSMLSAAQLDGSYDVSPFDDSPFDDSPPPPRWGLGLGQGESRSFAPAQRSHDIFIRKRRYTDDSSDGMRPPNKRIQSDAYLPRTSSQLAPPSMQEDSDEHDGADELRQLLGLDDEDTMVAFQHEQRKAEQWLKERKDQERRDEEYARMLHDGLFERPRERPRELPRELPRPASAQSSTSTYYSGSSFPFPASPAPTPAQAQVKAPILPALRPDPVDQTRLFPPAHQSPFMRNVPDRQPRHLLSSFNSNKAPPTDRQLPSLKQESDDSDIQEITPSDFWARPRDSSFAGNSLDKPPAMWTSNLGFPSMPPYQQMSQTYNPVYQPTPGTSAFETGYSSGPMYGPSVLQNTMARLNAGRQLLDQVGKPVYGGFPGSSVFKSEDEISRTLEYGFNNPTFDSLGFNDLYGDGADPKKTAEEIKQLLENIRPDMELSKQNREGTPEALKVTLLEHQKLGLAWMKSMEDSETRGGILADDMGLGKTIQALALMSSRQSSNPERKSNLVIAPVALMQQWKREIERLLRPGRHQLSVFVLHGEKRSTSFRDLKEYDVVLTTFGTLASEYKRKEHFEQLHKESGSSEPLPPKVVSQLPCLGPKSKWHRVIIDEAQCIKNRNTKAALAACQLDSTHRWCMSGTPMMNNVEELHSLLRFLRIRPYSNLERFNREFTRPLKKGPDSAREKAMRQLQVLLKAVLLRRTKYSKIDGKPILQLPPRVSEKVYGIFSEDERELYTSLESQTQVTFNKYLKAGTVGRNYSSILVLLLRLRQACCHPHLMSDFSVNVETNANTTEVDLVANAKVFPSEVVVRLKNNQELECPICIDAVDNPIIFFPCGHSTCAECFSRISDPSQAMRHGVDGSIEVKCPNCRGKVDTKKITDHATFNKVHFPDPSDEIEDAASEKLVAEGDPDETDSDSESDDEDLSKFIVKDHNFGYSDKDKGKGKGKKSKKPKKTLAELKKEGMRNQKAKRKYLRRLEKNWVSSAKIDKTMEILQAVEDRQEGEKTIIFSQFTSLLDLLEVPIARRGWNYRRYDGSMRPPDRNAAVLDFTDQHDCKIMLVSLKAGNSGLNLVAASQVIVFDPFWNPYIEEQAIDRAHRIGQQRQVQVHRILVEKTVEDRILELQEKKREVIEGALDENASKNVSRLGTRELGYLFGVNT</sequence>
<dbReference type="SUPFAM" id="SSF52540">
    <property type="entry name" value="P-loop containing nucleoside triphosphate hydrolases"/>
    <property type="match status" value="2"/>
</dbReference>
<evidence type="ECO:0000256" key="3">
    <source>
        <dbReference type="ARBA" id="ARBA00022801"/>
    </source>
</evidence>
<dbReference type="Gene3D" id="3.40.50.10810">
    <property type="entry name" value="Tandem AAA-ATPase domain"/>
    <property type="match status" value="1"/>
</dbReference>
<dbReference type="SMART" id="SM00487">
    <property type="entry name" value="DEXDc"/>
    <property type="match status" value="1"/>
</dbReference>
<feature type="compositionally biased region" description="Basic residues" evidence="7">
    <location>
        <begin position="1013"/>
        <end position="1023"/>
    </location>
</feature>
<keyword evidence="3" id="KW-0378">Hydrolase</keyword>
<dbReference type="InterPro" id="IPR013083">
    <property type="entry name" value="Znf_RING/FYVE/PHD"/>
</dbReference>
<feature type="domain" description="Helicase ATP-binding" evidence="9">
    <location>
        <begin position="535"/>
        <end position="727"/>
    </location>
</feature>
<feature type="domain" description="RING-type" evidence="8">
    <location>
        <begin position="888"/>
        <end position="939"/>
    </location>
</feature>
<reference evidence="12" key="1">
    <citation type="journal article" date="2014" name="Nat. Commun.">
        <title>Genomic adaptations of the halophilic Dead Sea filamentous fungus Eurotium rubrum.</title>
        <authorList>
            <person name="Kis-Papo T."/>
            <person name="Weig A.R."/>
            <person name="Riley R."/>
            <person name="Persoh D."/>
            <person name="Salamov A."/>
            <person name="Sun H."/>
            <person name="Lipzen A."/>
            <person name="Wasser S.P."/>
            <person name="Rambold G."/>
            <person name="Grigoriev I.V."/>
            <person name="Nevo E."/>
        </authorList>
    </citation>
    <scope>NUCLEOTIDE SEQUENCE [LARGE SCALE GENOMIC DNA]</scope>
    <source>
        <strain evidence="12">CBS 135680</strain>
    </source>
</reference>
<dbReference type="InterPro" id="IPR000330">
    <property type="entry name" value="SNF2_N"/>
</dbReference>
<dbReference type="InterPro" id="IPR014001">
    <property type="entry name" value="Helicase_ATP-bd"/>
</dbReference>
<dbReference type="RefSeq" id="XP_040640751.1">
    <property type="nucleotide sequence ID" value="XM_040781284.1"/>
</dbReference>
<keyword evidence="2" id="KW-0547">Nucleotide-binding</keyword>
<proteinExistence type="inferred from homology"/>
<dbReference type="InterPro" id="IPR001841">
    <property type="entry name" value="Znf_RING"/>
</dbReference>
<organism evidence="11 12">
    <name type="scientific">Aspergillus ruber (strain CBS 135680)</name>
    <dbReference type="NCBI Taxonomy" id="1388766"/>
    <lineage>
        <taxon>Eukaryota</taxon>
        <taxon>Fungi</taxon>
        <taxon>Dikarya</taxon>
        <taxon>Ascomycota</taxon>
        <taxon>Pezizomycotina</taxon>
        <taxon>Eurotiomycetes</taxon>
        <taxon>Eurotiomycetidae</taxon>
        <taxon>Eurotiales</taxon>
        <taxon>Aspergillaceae</taxon>
        <taxon>Aspergillus</taxon>
        <taxon>Aspergillus subgen. Aspergillus</taxon>
    </lineage>
</organism>
<evidence type="ECO:0000256" key="5">
    <source>
        <dbReference type="ARBA" id="ARBA00022840"/>
    </source>
</evidence>
<dbReference type="PROSITE" id="PS50089">
    <property type="entry name" value="ZF_RING_2"/>
    <property type="match status" value="1"/>
</dbReference>
<dbReference type="PROSITE" id="PS51192">
    <property type="entry name" value="HELICASE_ATP_BIND_1"/>
    <property type="match status" value="1"/>
</dbReference>
<dbReference type="GO" id="GO:0005737">
    <property type="term" value="C:cytoplasm"/>
    <property type="evidence" value="ECO:0007669"/>
    <property type="project" value="TreeGrafter"/>
</dbReference>
<dbReference type="EMBL" id="KK088416">
    <property type="protein sequence ID" value="EYE97063.1"/>
    <property type="molecule type" value="Genomic_DNA"/>
</dbReference>
<dbReference type="InterPro" id="IPR050628">
    <property type="entry name" value="SNF2_RAD54_helicase_TF"/>
</dbReference>
<dbReference type="PANTHER" id="PTHR45626">
    <property type="entry name" value="TRANSCRIPTION TERMINATION FACTOR 2-RELATED"/>
    <property type="match status" value="1"/>
</dbReference>
<feature type="region of interest" description="Disordered" evidence="7">
    <location>
        <begin position="199"/>
        <end position="368"/>
    </location>
</feature>
<dbReference type="GO" id="GO:0008094">
    <property type="term" value="F:ATP-dependent activity, acting on DNA"/>
    <property type="evidence" value="ECO:0007669"/>
    <property type="project" value="TreeGrafter"/>
</dbReference>
<dbReference type="AlphaFoldDB" id="A0A017SJF9"/>
<dbReference type="GeneID" id="63696408"/>
<dbReference type="Pfam" id="PF00271">
    <property type="entry name" value="Helicase_C"/>
    <property type="match status" value="1"/>
</dbReference>
<dbReference type="InterPro" id="IPR001650">
    <property type="entry name" value="Helicase_C-like"/>
</dbReference>
<feature type="region of interest" description="Disordered" evidence="7">
    <location>
        <begin position="52"/>
        <end position="181"/>
    </location>
</feature>
<dbReference type="Gene3D" id="3.40.50.300">
    <property type="entry name" value="P-loop containing nucleotide triphosphate hydrolases"/>
    <property type="match status" value="1"/>
</dbReference>
<gene>
    <name evidence="11" type="ORF">EURHEDRAFT_410102</name>
</gene>
<dbReference type="SUPFAM" id="SSF57850">
    <property type="entry name" value="RING/U-box"/>
    <property type="match status" value="1"/>
</dbReference>
<comment type="similarity">
    <text evidence="1">Belongs to the SNF2/RAD54 helicase family.</text>
</comment>
<dbReference type="GO" id="GO:0004386">
    <property type="term" value="F:helicase activity"/>
    <property type="evidence" value="ECO:0007669"/>
    <property type="project" value="UniProtKB-KW"/>
</dbReference>
<dbReference type="GO" id="GO:0016787">
    <property type="term" value="F:hydrolase activity"/>
    <property type="evidence" value="ECO:0007669"/>
    <property type="project" value="UniProtKB-KW"/>
</dbReference>
<dbReference type="STRING" id="1388766.A0A017SJF9"/>
<evidence type="ECO:0000256" key="2">
    <source>
        <dbReference type="ARBA" id="ARBA00022741"/>
    </source>
</evidence>
<dbReference type="HOGENOM" id="CLU_000315_2_0_1"/>
<dbReference type="InterPro" id="IPR027417">
    <property type="entry name" value="P-loop_NTPase"/>
</dbReference>
<evidence type="ECO:0000256" key="1">
    <source>
        <dbReference type="ARBA" id="ARBA00007025"/>
    </source>
</evidence>
<keyword evidence="6" id="KW-0479">Metal-binding</keyword>
<dbReference type="Pfam" id="PF00176">
    <property type="entry name" value="SNF2-rel_dom"/>
    <property type="match status" value="1"/>
</dbReference>
<dbReference type="OrthoDB" id="423559at2759"/>
<dbReference type="Pfam" id="PF13923">
    <property type="entry name" value="zf-C3HC4_2"/>
    <property type="match status" value="1"/>
</dbReference>
<dbReference type="GO" id="GO:0008270">
    <property type="term" value="F:zinc ion binding"/>
    <property type="evidence" value="ECO:0007669"/>
    <property type="project" value="UniProtKB-KW"/>
</dbReference>
<dbReference type="InterPro" id="IPR038718">
    <property type="entry name" value="SNF2-like_sf"/>
</dbReference>
<evidence type="ECO:0000313" key="12">
    <source>
        <dbReference type="Proteomes" id="UP000019804"/>
    </source>
</evidence>
<dbReference type="FunFam" id="3.40.50.10810:FF:000064">
    <property type="entry name" value="SWI/SNF family DNA-dependent ATPase Ris1, putative"/>
    <property type="match status" value="1"/>
</dbReference>
<dbReference type="Proteomes" id="UP000019804">
    <property type="component" value="Unassembled WGS sequence"/>
</dbReference>
<feature type="compositionally biased region" description="Low complexity" evidence="7">
    <location>
        <begin position="246"/>
        <end position="265"/>
    </location>
</feature>
<dbReference type="Gene3D" id="3.30.40.10">
    <property type="entry name" value="Zinc/RING finger domain, C3HC4 (zinc finger)"/>
    <property type="match status" value="1"/>
</dbReference>
<keyword evidence="5" id="KW-0067">ATP-binding</keyword>
<feature type="region of interest" description="Disordered" evidence="7">
    <location>
        <begin position="1006"/>
        <end position="1028"/>
    </location>
</feature>
<evidence type="ECO:0000256" key="4">
    <source>
        <dbReference type="ARBA" id="ARBA00022806"/>
    </source>
</evidence>
<dbReference type="InterPro" id="IPR049730">
    <property type="entry name" value="SNF2/RAD54-like_C"/>
</dbReference>
<evidence type="ECO:0000259" key="10">
    <source>
        <dbReference type="PROSITE" id="PS51194"/>
    </source>
</evidence>
<dbReference type="PANTHER" id="PTHR45626:SF16">
    <property type="entry name" value="ATP-DEPENDENT HELICASE ULS1"/>
    <property type="match status" value="1"/>
</dbReference>
<evidence type="ECO:0000259" key="9">
    <source>
        <dbReference type="PROSITE" id="PS51192"/>
    </source>
</evidence>
<accession>A0A017SJF9</accession>
<dbReference type="SMART" id="SM00490">
    <property type="entry name" value="HELICc"/>
    <property type="match status" value="1"/>
</dbReference>
<dbReference type="PROSITE" id="PS51194">
    <property type="entry name" value="HELICASE_CTER"/>
    <property type="match status" value="1"/>
</dbReference>
<evidence type="ECO:0008006" key="13">
    <source>
        <dbReference type="Google" id="ProtNLM"/>
    </source>
</evidence>
<protein>
    <recommendedName>
        <fullName evidence="13">SWI/SNF family DNA-dependent ATPase Ris1</fullName>
    </recommendedName>
</protein>
<evidence type="ECO:0000256" key="6">
    <source>
        <dbReference type="PROSITE-ProRule" id="PRU00175"/>
    </source>
</evidence>
<evidence type="ECO:0000259" key="8">
    <source>
        <dbReference type="PROSITE" id="PS50089"/>
    </source>
</evidence>
<evidence type="ECO:0000313" key="11">
    <source>
        <dbReference type="EMBL" id="EYE97063.1"/>
    </source>
</evidence>
<dbReference type="FunFam" id="3.40.50.300:FF:002380">
    <property type="entry name" value="SWI/SNF family DNA-dependent ATPase, putative"/>
    <property type="match status" value="1"/>
</dbReference>
<dbReference type="GO" id="GO:0000724">
    <property type="term" value="P:double-strand break repair via homologous recombination"/>
    <property type="evidence" value="ECO:0007669"/>
    <property type="project" value="TreeGrafter"/>
</dbReference>